<sequence>MQSPLRSLQERCRCLFSAHAQDTSIDRHLALDQALNYGRGISESALGGRLAWGESYYLDSYMTMYEATRNPFYLDKVVDHADRMIANASDQNSDGYLGWADHLYAHMQLKNEDLALQGAAEGSAEAVTNGSFEDDSDSDGIPDGWHRQGAANGAYRTDAAGASFEGMAAAVLESDGAGENRLVQTLNYFPNATYEAEAFMSVDDEASEPLIEVYNASTNKVLASVRAHHVGYERYLLTFKAPAAGNLQLRLSLQDYAHTGYKGYIDNVSVKPVHDIQVVPVANGDMETLDAADPTLPANWTRFAASNASNVYASTDSYSGAYSMAVTTDNTSWEAAEQVVDYVPARSYTLKFVGKVSSSAAYGRVQILNETDNVSLGNTVISYADWTTSSVTFTAPPVAGKVLKIRLLQNIWSVPGFTSYFDDLVMYESFPSTERVANPSFETVGGTDGTLPLNWTRTAGSTSAEVYGSSGINRYYTGTRGLALASSASGTVGIEQSVAYTPGGDLRAELQRKNDSPRCCGNGGDL</sequence>
<comment type="caution">
    <text evidence="4">The sequence shown here is derived from an EMBL/GenBank/DDBJ whole genome shotgun (WGS) entry which is preliminary data.</text>
</comment>
<dbReference type="RefSeq" id="WP_277532187.1">
    <property type="nucleotide sequence ID" value="NZ_JAPDIA010000003.1"/>
</dbReference>
<reference evidence="4" key="1">
    <citation type="submission" date="2022-10" db="EMBL/GenBank/DDBJ databases">
        <title>Comparative genomic analysis of Cohnella hashimotonis sp. nov., isolated from the International Space Station.</title>
        <authorList>
            <person name="Simpson A."/>
            <person name="Venkateswaran K."/>
        </authorList>
    </citation>
    <scope>NUCLEOTIDE SEQUENCE</scope>
    <source>
        <strain evidence="4">DSM 28161</strain>
    </source>
</reference>
<accession>A0A9X4QSS6</accession>
<proteinExistence type="predicted"/>
<dbReference type="Proteomes" id="UP001153404">
    <property type="component" value="Unassembled WGS sequence"/>
</dbReference>
<dbReference type="Pfam" id="PF02018">
    <property type="entry name" value="CBM_4_9"/>
    <property type="match status" value="1"/>
</dbReference>
<name>A0A9X4QSS6_9BACL</name>
<dbReference type="Gene3D" id="2.60.120.260">
    <property type="entry name" value="Galactose-binding domain-like"/>
    <property type="match status" value="3"/>
</dbReference>
<evidence type="ECO:0000259" key="3">
    <source>
        <dbReference type="Pfam" id="PF02018"/>
    </source>
</evidence>
<feature type="domain" description="CBM-cenC" evidence="3">
    <location>
        <begin position="298"/>
        <end position="400"/>
    </location>
</feature>
<organism evidence="4 5">
    <name type="scientific">Cohnella rhizosphaerae</name>
    <dbReference type="NCBI Taxonomy" id="1457232"/>
    <lineage>
        <taxon>Bacteria</taxon>
        <taxon>Bacillati</taxon>
        <taxon>Bacillota</taxon>
        <taxon>Bacilli</taxon>
        <taxon>Bacillales</taxon>
        <taxon>Paenibacillaceae</taxon>
        <taxon>Cohnella</taxon>
    </lineage>
</organism>
<feature type="region of interest" description="Disordered" evidence="2">
    <location>
        <begin position="125"/>
        <end position="144"/>
    </location>
</feature>
<evidence type="ECO:0000256" key="1">
    <source>
        <dbReference type="ARBA" id="ARBA00022801"/>
    </source>
</evidence>
<evidence type="ECO:0000313" key="4">
    <source>
        <dbReference type="EMBL" id="MDG0810386.1"/>
    </source>
</evidence>
<dbReference type="InterPro" id="IPR003305">
    <property type="entry name" value="CenC_carb-bd"/>
</dbReference>
<protein>
    <recommendedName>
        <fullName evidence="3">CBM-cenC domain-containing protein</fullName>
    </recommendedName>
</protein>
<evidence type="ECO:0000256" key="2">
    <source>
        <dbReference type="SAM" id="MobiDB-lite"/>
    </source>
</evidence>
<evidence type="ECO:0000313" key="5">
    <source>
        <dbReference type="Proteomes" id="UP001153404"/>
    </source>
</evidence>
<dbReference type="AlphaFoldDB" id="A0A9X4QSS6"/>
<dbReference type="GO" id="GO:0016798">
    <property type="term" value="F:hydrolase activity, acting on glycosyl bonds"/>
    <property type="evidence" value="ECO:0007669"/>
    <property type="project" value="InterPro"/>
</dbReference>
<keyword evidence="1" id="KW-0378">Hydrolase</keyword>
<gene>
    <name evidence="4" type="ORF">OMP40_14280</name>
</gene>
<keyword evidence="5" id="KW-1185">Reference proteome</keyword>
<dbReference type="EMBL" id="JAPDIA010000003">
    <property type="protein sequence ID" value="MDG0810386.1"/>
    <property type="molecule type" value="Genomic_DNA"/>
</dbReference>